<name>A0A9J7BKY4_9BACT</name>
<dbReference type="RefSeq" id="WP_260792875.1">
    <property type="nucleotide sequence ID" value="NZ_CP093313.1"/>
</dbReference>
<dbReference type="EMBL" id="CP093313">
    <property type="protein sequence ID" value="UWZ83540.1"/>
    <property type="molecule type" value="Genomic_DNA"/>
</dbReference>
<evidence type="ECO:0000313" key="1">
    <source>
        <dbReference type="EMBL" id="UWZ83540.1"/>
    </source>
</evidence>
<reference evidence="1" key="1">
    <citation type="submission" date="2021-04" db="EMBL/GenBank/DDBJ databases">
        <title>Phylogenetic analysis of Acidobacteriaceae.</title>
        <authorList>
            <person name="Qiu L."/>
            <person name="Zhang Q."/>
        </authorList>
    </citation>
    <scope>NUCLEOTIDE SEQUENCE</scope>
    <source>
        <strain evidence="1">DSM 25168</strain>
    </source>
</reference>
<accession>A0A9J7BKY4</accession>
<gene>
    <name evidence="1" type="ORF">MOP44_23605</name>
</gene>
<sequence>MLAGSEFTQQVGRENILPNVEAALKRAREITAAFSGIGPEVAAVQERMSL</sequence>
<proteinExistence type="predicted"/>
<dbReference type="AlphaFoldDB" id="A0A9J7BKY4"/>
<evidence type="ECO:0000313" key="2">
    <source>
        <dbReference type="Proteomes" id="UP001059380"/>
    </source>
</evidence>
<protein>
    <submittedName>
        <fullName evidence="1">Uncharacterized protein</fullName>
    </submittedName>
</protein>
<keyword evidence="2" id="KW-1185">Reference proteome</keyword>
<organism evidence="1 2">
    <name type="scientific">Occallatibacter riparius</name>
    <dbReference type="NCBI Taxonomy" id="1002689"/>
    <lineage>
        <taxon>Bacteria</taxon>
        <taxon>Pseudomonadati</taxon>
        <taxon>Acidobacteriota</taxon>
        <taxon>Terriglobia</taxon>
        <taxon>Terriglobales</taxon>
        <taxon>Acidobacteriaceae</taxon>
        <taxon>Occallatibacter</taxon>
    </lineage>
</organism>
<dbReference type="KEGG" id="orp:MOP44_23605"/>
<dbReference type="Proteomes" id="UP001059380">
    <property type="component" value="Chromosome"/>
</dbReference>